<comment type="similarity">
    <text evidence="1">Belongs to the sigma-70 factor family. ECF subfamily.</text>
</comment>
<evidence type="ECO:0000259" key="6">
    <source>
        <dbReference type="Pfam" id="PF08281"/>
    </source>
</evidence>
<keyword evidence="2" id="KW-0805">Transcription regulation</keyword>
<comment type="caution">
    <text evidence="7">The sequence shown here is derived from an EMBL/GenBank/DDBJ whole genome shotgun (WGS) entry which is preliminary data.</text>
</comment>
<dbReference type="InterPro" id="IPR039425">
    <property type="entry name" value="RNA_pol_sigma-70-like"/>
</dbReference>
<dbReference type="Pfam" id="PF08281">
    <property type="entry name" value="Sigma70_r4_2"/>
    <property type="match status" value="1"/>
</dbReference>
<evidence type="ECO:0000256" key="3">
    <source>
        <dbReference type="ARBA" id="ARBA00023082"/>
    </source>
</evidence>
<proteinExistence type="inferred from homology"/>
<feature type="domain" description="RNA polymerase sigma factor 70 region 4 type 2" evidence="6">
    <location>
        <begin position="107"/>
        <end position="158"/>
    </location>
</feature>
<keyword evidence="4" id="KW-0804">Transcription</keyword>
<dbReference type="InterPro" id="IPR014284">
    <property type="entry name" value="RNA_pol_sigma-70_dom"/>
</dbReference>
<reference evidence="7" key="1">
    <citation type="submission" date="2020-08" db="EMBL/GenBank/DDBJ databases">
        <title>Genome public.</title>
        <authorList>
            <person name="Liu C."/>
            <person name="Sun Q."/>
        </authorList>
    </citation>
    <scope>NUCLEOTIDE SEQUENCE</scope>
    <source>
        <strain evidence="7">BX1005</strain>
    </source>
</reference>
<dbReference type="GO" id="GO:0003677">
    <property type="term" value="F:DNA binding"/>
    <property type="evidence" value="ECO:0007669"/>
    <property type="project" value="InterPro"/>
</dbReference>
<dbReference type="InterPro" id="IPR007627">
    <property type="entry name" value="RNA_pol_sigma70_r2"/>
</dbReference>
<evidence type="ECO:0000256" key="1">
    <source>
        <dbReference type="ARBA" id="ARBA00010641"/>
    </source>
</evidence>
<evidence type="ECO:0000256" key="2">
    <source>
        <dbReference type="ARBA" id="ARBA00023015"/>
    </source>
</evidence>
<dbReference type="AlphaFoldDB" id="A0A923LPV4"/>
<evidence type="ECO:0000313" key="8">
    <source>
        <dbReference type="Proteomes" id="UP000606720"/>
    </source>
</evidence>
<accession>A0A923LPV4</accession>
<gene>
    <name evidence="7" type="ORF">H8S17_08525</name>
</gene>
<dbReference type="Proteomes" id="UP000606720">
    <property type="component" value="Unassembled WGS sequence"/>
</dbReference>
<organism evidence="7 8">
    <name type="scientific">Roseburia zhanii</name>
    <dbReference type="NCBI Taxonomy" id="2763064"/>
    <lineage>
        <taxon>Bacteria</taxon>
        <taxon>Bacillati</taxon>
        <taxon>Bacillota</taxon>
        <taxon>Clostridia</taxon>
        <taxon>Lachnospirales</taxon>
        <taxon>Lachnospiraceae</taxon>
        <taxon>Roseburia</taxon>
    </lineage>
</organism>
<dbReference type="GO" id="GO:0006352">
    <property type="term" value="P:DNA-templated transcription initiation"/>
    <property type="evidence" value="ECO:0007669"/>
    <property type="project" value="InterPro"/>
</dbReference>
<dbReference type="RefSeq" id="WP_186866985.1">
    <property type="nucleotide sequence ID" value="NZ_JACOPH010000006.1"/>
</dbReference>
<dbReference type="InterPro" id="IPR013325">
    <property type="entry name" value="RNA_pol_sigma_r2"/>
</dbReference>
<dbReference type="NCBIfam" id="TIGR02937">
    <property type="entry name" value="sigma70-ECF"/>
    <property type="match status" value="1"/>
</dbReference>
<feature type="domain" description="RNA polymerase sigma-70 region 2" evidence="5">
    <location>
        <begin position="19"/>
        <end position="82"/>
    </location>
</feature>
<dbReference type="Gene3D" id="1.10.1740.10">
    <property type="match status" value="1"/>
</dbReference>
<dbReference type="SUPFAM" id="SSF88946">
    <property type="entry name" value="Sigma2 domain of RNA polymerase sigma factors"/>
    <property type="match status" value="1"/>
</dbReference>
<evidence type="ECO:0000259" key="5">
    <source>
        <dbReference type="Pfam" id="PF04542"/>
    </source>
</evidence>
<dbReference type="PANTHER" id="PTHR43133">
    <property type="entry name" value="RNA POLYMERASE ECF-TYPE SIGMA FACTO"/>
    <property type="match status" value="1"/>
</dbReference>
<keyword evidence="3" id="KW-0731">Sigma factor</keyword>
<sequence>MKLFSYKIKARDVIEQIILENYNSYYRLAMSYVHNEADAADIVQNGAYRAIRKAESIRNIEYAKTWVYRIMLNEIFRHFKQDQPAALDESITVPSVQFTEEISESLDLKKALDALPAKDKAVIELRYFEDCKLEEIAEILEENISTVKSRLYRSIQKLRLQLKDDDLAE</sequence>
<dbReference type="GO" id="GO:0016987">
    <property type="term" value="F:sigma factor activity"/>
    <property type="evidence" value="ECO:0007669"/>
    <property type="project" value="UniProtKB-KW"/>
</dbReference>
<dbReference type="InterPro" id="IPR036388">
    <property type="entry name" value="WH-like_DNA-bd_sf"/>
</dbReference>
<name>A0A923LPV4_9FIRM</name>
<keyword evidence="8" id="KW-1185">Reference proteome</keyword>
<dbReference type="SUPFAM" id="SSF88659">
    <property type="entry name" value="Sigma3 and sigma4 domains of RNA polymerase sigma factors"/>
    <property type="match status" value="1"/>
</dbReference>
<evidence type="ECO:0000256" key="4">
    <source>
        <dbReference type="ARBA" id="ARBA00023163"/>
    </source>
</evidence>
<dbReference type="InterPro" id="IPR013324">
    <property type="entry name" value="RNA_pol_sigma_r3/r4-like"/>
</dbReference>
<dbReference type="EMBL" id="JACOPH010000006">
    <property type="protein sequence ID" value="MBC5714252.1"/>
    <property type="molecule type" value="Genomic_DNA"/>
</dbReference>
<dbReference type="PANTHER" id="PTHR43133:SF60">
    <property type="entry name" value="RNA POLYMERASE SIGMA FACTOR SIGV"/>
    <property type="match status" value="1"/>
</dbReference>
<protein>
    <submittedName>
        <fullName evidence="7">Sigma-70 family RNA polymerase sigma factor</fullName>
    </submittedName>
</protein>
<dbReference type="Pfam" id="PF04542">
    <property type="entry name" value="Sigma70_r2"/>
    <property type="match status" value="1"/>
</dbReference>
<dbReference type="InterPro" id="IPR013249">
    <property type="entry name" value="RNA_pol_sigma70_r4_t2"/>
</dbReference>
<evidence type="ECO:0000313" key="7">
    <source>
        <dbReference type="EMBL" id="MBC5714252.1"/>
    </source>
</evidence>
<dbReference type="Gene3D" id="1.10.10.10">
    <property type="entry name" value="Winged helix-like DNA-binding domain superfamily/Winged helix DNA-binding domain"/>
    <property type="match status" value="1"/>
</dbReference>